<dbReference type="GeneID" id="19276819"/>
<dbReference type="EMBL" id="KI912117">
    <property type="protein sequence ID" value="ETS76419.1"/>
    <property type="molecule type" value="Genomic_DNA"/>
</dbReference>
<feature type="compositionally biased region" description="Polar residues" evidence="1">
    <location>
        <begin position="209"/>
        <end position="219"/>
    </location>
</feature>
<protein>
    <submittedName>
        <fullName evidence="2">Uncharacterized protein</fullName>
    </submittedName>
</protein>
<dbReference type="AlphaFoldDB" id="W3WRF4"/>
<keyword evidence="3" id="KW-1185">Reference proteome</keyword>
<organism evidence="2 3">
    <name type="scientific">Pestalotiopsis fici (strain W106-1 / CGMCC3.15140)</name>
    <dbReference type="NCBI Taxonomy" id="1229662"/>
    <lineage>
        <taxon>Eukaryota</taxon>
        <taxon>Fungi</taxon>
        <taxon>Dikarya</taxon>
        <taxon>Ascomycota</taxon>
        <taxon>Pezizomycotina</taxon>
        <taxon>Sordariomycetes</taxon>
        <taxon>Xylariomycetidae</taxon>
        <taxon>Amphisphaeriales</taxon>
        <taxon>Sporocadaceae</taxon>
        <taxon>Pestalotiopsis</taxon>
    </lineage>
</organism>
<name>W3WRF4_PESFW</name>
<dbReference type="KEGG" id="pfy:PFICI_11806"/>
<feature type="region of interest" description="Disordered" evidence="1">
    <location>
        <begin position="179"/>
        <end position="219"/>
    </location>
</feature>
<dbReference type="RefSeq" id="XP_007838578.1">
    <property type="nucleotide sequence ID" value="XM_007840387.1"/>
</dbReference>
<evidence type="ECO:0000313" key="2">
    <source>
        <dbReference type="EMBL" id="ETS76419.1"/>
    </source>
</evidence>
<evidence type="ECO:0000313" key="3">
    <source>
        <dbReference type="Proteomes" id="UP000030651"/>
    </source>
</evidence>
<accession>W3WRF4</accession>
<gene>
    <name evidence="2" type="ORF">PFICI_11806</name>
</gene>
<dbReference type="Proteomes" id="UP000030651">
    <property type="component" value="Unassembled WGS sequence"/>
</dbReference>
<reference evidence="3" key="1">
    <citation type="journal article" date="2015" name="BMC Genomics">
        <title>Genomic and transcriptomic analysis of the endophytic fungus Pestalotiopsis fici reveals its lifestyle and high potential for synthesis of natural products.</title>
        <authorList>
            <person name="Wang X."/>
            <person name="Zhang X."/>
            <person name="Liu L."/>
            <person name="Xiang M."/>
            <person name="Wang W."/>
            <person name="Sun X."/>
            <person name="Che Y."/>
            <person name="Guo L."/>
            <person name="Liu G."/>
            <person name="Guo L."/>
            <person name="Wang C."/>
            <person name="Yin W.B."/>
            <person name="Stadler M."/>
            <person name="Zhang X."/>
            <person name="Liu X."/>
        </authorList>
    </citation>
    <scope>NUCLEOTIDE SEQUENCE [LARGE SCALE GENOMIC DNA]</scope>
    <source>
        <strain evidence="3">W106-1 / CGMCC3.15140</strain>
    </source>
</reference>
<sequence>MRLYVGRPRHLGIGRFIQSMRAKLNDWFDSLPAEIKLDTALLQTYLPAICSIEPARFFSTAYSSQTFSLPPLPPPSTSCTRPREPVPQRQRRHRLLGLYSKSFVLQNMTYIMTWSIYSAANINEVDFLGNDTDITAPGARLSMSMYVLEQCIPQMPGTKRSIEILKYHHLPRPRSIASTKHGISRSFPESSSVADVDEDGARKLRRPRSTSIQVSTTTAQQRESLLEDAQMCLSSIIDSAPSTDSESLLRSMSSSHAQQTEVDISNAAAPLALLPSYSGQKISFGSEEDQIQSWIRVDTAPLPTEECPAGSSKAAQPQTYPETDDWGTLYSLLTVQDVPDVDTMFAANGLEQTDLSQGVMAVPSFVESEVTGHQIDPWAAFFDENME</sequence>
<dbReference type="HOGENOM" id="CLU_713914_0_0_1"/>
<proteinExistence type="predicted"/>
<dbReference type="InParanoid" id="W3WRF4"/>
<dbReference type="OrthoDB" id="4161332at2759"/>
<evidence type="ECO:0000256" key="1">
    <source>
        <dbReference type="SAM" id="MobiDB-lite"/>
    </source>
</evidence>